<proteinExistence type="predicted"/>
<dbReference type="AlphaFoldDB" id="A0A7S1FM20"/>
<accession>A0A7S1FM20</accession>
<reference evidence="1" key="1">
    <citation type="submission" date="2021-01" db="EMBL/GenBank/DDBJ databases">
        <authorList>
            <person name="Corre E."/>
            <person name="Pelletier E."/>
            <person name="Niang G."/>
            <person name="Scheremetjew M."/>
            <person name="Finn R."/>
            <person name="Kale V."/>
            <person name="Holt S."/>
            <person name="Cochrane G."/>
            <person name="Meng A."/>
            <person name="Brown T."/>
            <person name="Cohen L."/>
        </authorList>
    </citation>
    <scope>NUCLEOTIDE SEQUENCE</scope>
    <source>
        <strain evidence="1">308</strain>
    </source>
</reference>
<name>A0A7S1FM20_9STRA</name>
<sequence>MIVPSDFSIQNILSLLRHHVVHILNVMYDRQGSEQRLLRLEQMPQVQPIVVLARDSVALRIDGHLVLFGMFVAFDVHLPRPHEKGLVPGDGRGIAGIEGINAQGHGADDGLQVGDAEEVAEFIVSVSFVEQGHHPGEKLVQLLFSIFQTAPDSISVEGEARQIFHADSSQLAIDAAVYNVVHCLLAHVFQVLPQTSGLPPIDSSERRFPPGEQLVQGYDDIDAVGLLRLHRALQREKNLPPVVIGPKHHSVLVPDHVRRTIFFFGCPLSPHPLPPRSAILLLPRSALQPPLRR</sequence>
<evidence type="ECO:0000313" key="1">
    <source>
        <dbReference type="EMBL" id="CAD8874845.1"/>
    </source>
</evidence>
<gene>
    <name evidence="1" type="ORF">CHYS00102_LOCUS2020</name>
</gene>
<protein>
    <submittedName>
        <fullName evidence="1">Uncharacterized protein</fullName>
    </submittedName>
</protein>
<organism evidence="1">
    <name type="scientific">Corethron hystrix</name>
    <dbReference type="NCBI Taxonomy" id="216773"/>
    <lineage>
        <taxon>Eukaryota</taxon>
        <taxon>Sar</taxon>
        <taxon>Stramenopiles</taxon>
        <taxon>Ochrophyta</taxon>
        <taxon>Bacillariophyta</taxon>
        <taxon>Coscinodiscophyceae</taxon>
        <taxon>Corethrophycidae</taxon>
        <taxon>Corethrales</taxon>
        <taxon>Corethraceae</taxon>
        <taxon>Corethron</taxon>
    </lineage>
</organism>
<dbReference type="EMBL" id="HBFR01002952">
    <property type="protein sequence ID" value="CAD8874845.1"/>
    <property type="molecule type" value="Transcribed_RNA"/>
</dbReference>